<dbReference type="STRING" id="1182543.W9WY23"/>
<dbReference type="OrthoDB" id="48317at2759"/>
<dbReference type="GeneID" id="19192303"/>
<dbReference type="HOGENOM" id="CLU_026673_16_5_1"/>
<dbReference type="SMART" id="SM00829">
    <property type="entry name" value="PKS_ER"/>
    <property type="match status" value="1"/>
</dbReference>
<evidence type="ECO:0000259" key="3">
    <source>
        <dbReference type="SMART" id="SM00829"/>
    </source>
</evidence>
<dbReference type="InterPro" id="IPR036291">
    <property type="entry name" value="NAD(P)-bd_dom_sf"/>
</dbReference>
<dbReference type="PANTHER" id="PTHR45348:SF2">
    <property type="entry name" value="ZINC-TYPE ALCOHOL DEHYDROGENASE-LIKE PROTEIN C2E1P3.01"/>
    <property type="match status" value="1"/>
</dbReference>
<organism evidence="4 5">
    <name type="scientific">Cladophialophora psammophila CBS 110553</name>
    <dbReference type="NCBI Taxonomy" id="1182543"/>
    <lineage>
        <taxon>Eukaryota</taxon>
        <taxon>Fungi</taxon>
        <taxon>Dikarya</taxon>
        <taxon>Ascomycota</taxon>
        <taxon>Pezizomycotina</taxon>
        <taxon>Eurotiomycetes</taxon>
        <taxon>Chaetothyriomycetidae</taxon>
        <taxon>Chaetothyriales</taxon>
        <taxon>Herpotrichiellaceae</taxon>
        <taxon>Cladophialophora</taxon>
    </lineage>
</organism>
<dbReference type="SUPFAM" id="SSF50129">
    <property type="entry name" value="GroES-like"/>
    <property type="match status" value="1"/>
</dbReference>
<feature type="domain" description="Enoyl reductase (ER)" evidence="3">
    <location>
        <begin position="12"/>
        <end position="336"/>
    </location>
</feature>
<sequence>MSLENSAAFLDGPRQSLRVGLASVRKPAAGEMLVKNHAIAINPIDGIIQDLGIFVQQWPTILGHDIAGEVVEVGEGVTEFKPGARVIAQALGMITGKPENGGFQTYTVVQAHAAALIPQTLSYEDAAVIPLAFSTAVGGLYQDGHLALQLPQNAHGNTDQTLLVWSGSSCVGSAVIQLATASGFDVIATASPRNFDYCKSLGATAVFDHADKDIVEKLATRVRSCKMVGAFDAFGSKESTHKIAEILSRTGGGFIATVEEPPAHLPKNVTCKQMLAALVPGTDVGTALWRDFLPAALASGQFKPAPRANVVGQGLESIQMGIDKLKKGVSASKIVVKL</sequence>
<comment type="similarity">
    <text evidence="1">Belongs to the zinc-containing alcohol dehydrogenase family.</text>
</comment>
<dbReference type="RefSeq" id="XP_007746376.1">
    <property type="nucleotide sequence ID" value="XM_007748186.1"/>
</dbReference>
<dbReference type="Pfam" id="PF00107">
    <property type="entry name" value="ADH_zinc_N"/>
    <property type="match status" value="1"/>
</dbReference>
<keyword evidence="2" id="KW-0560">Oxidoreductase</keyword>
<evidence type="ECO:0000313" key="4">
    <source>
        <dbReference type="EMBL" id="EXJ69561.1"/>
    </source>
</evidence>
<dbReference type="SUPFAM" id="SSF51735">
    <property type="entry name" value="NAD(P)-binding Rossmann-fold domains"/>
    <property type="match status" value="1"/>
</dbReference>
<dbReference type="GO" id="GO:0016651">
    <property type="term" value="F:oxidoreductase activity, acting on NAD(P)H"/>
    <property type="evidence" value="ECO:0007669"/>
    <property type="project" value="InterPro"/>
</dbReference>
<dbReference type="PANTHER" id="PTHR45348">
    <property type="entry name" value="HYPOTHETICAL OXIDOREDUCTASE (EUROFUNG)"/>
    <property type="match status" value="1"/>
</dbReference>
<reference evidence="4 5" key="1">
    <citation type="submission" date="2013-03" db="EMBL/GenBank/DDBJ databases">
        <title>The Genome Sequence of Cladophialophora psammophila CBS 110553.</title>
        <authorList>
            <consortium name="The Broad Institute Genomics Platform"/>
            <person name="Cuomo C."/>
            <person name="de Hoog S."/>
            <person name="Gorbushina A."/>
            <person name="Walker B."/>
            <person name="Young S.K."/>
            <person name="Zeng Q."/>
            <person name="Gargeya S."/>
            <person name="Fitzgerald M."/>
            <person name="Haas B."/>
            <person name="Abouelleil A."/>
            <person name="Allen A.W."/>
            <person name="Alvarado L."/>
            <person name="Arachchi H.M."/>
            <person name="Berlin A.M."/>
            <person name="Chapman S.B."/>
            <person name="Gainer-Dewar J."/>
            <person name="Goldberg J."/>
            <person name="Griggs A."/>
            <person name="Gujja S."/>
            <person name="Hansen M."/>
            <person name="Howarth C."/>
            <person name="Imamovic A."/>
            <person name="Ireland A."/>
            <person name="Larimer J."/>
            <person name="McCowan C."/>
            <person name="Murphy C."/>
            <person name="Pearson M."/>
            <person name="Poon T.W."/>
            <person name="Priest M."/>
            <person name="Roberts A."/>
            <person name="Saif S."/>
            <person name="Shea T."/>
            <person name="Sisk P."/>
            <person name="Sykes S."/>
            <person name="Wortman J."/>
            <person name="Nusbaum C."/>
            <person name="Birren B."/>
        </authorList>
    </citation>
    <scope>NUCLEOTIDE SEQUENCE [LARGE SCALE GENOMIC DNA]</scope>
    <source>
        <strain evidence="4 5">CBS 110553</strain>
    </source>
</reference>
<name>W9WY23_9EURO</name>
<protein>
    <recommendedName>
        <fullName evidence="3">Enoyl reductase (ER) domain-containing protein</fullName>
    </recommendedName>
</protein>
<comment type="caution">
    <text evidence="4">The sequence shown here is derived from an EMBL/GenBank/DDBJ whole genome shotgun (WGS) entry which is preliminary data.</text>
</comment>
<evidence type="ECO:0000256" key="2">
    <source>
        <dbReference type="ARBA" id="ARBA00023002"/>
    </source>
</evidence>
<keyword evidence="5" id="KW-1185">Reference proteome</keyword>
<dbReference type="InterPro" id="IPR020843">
    <property type="entry name" value="ER"/>
</dbReference>
<dbReference type="InterPro" id="IPR013154">
    <property type="entry name" value="ADH-like_N"/>
</dbReference>
<dbReference type="Proteomes" id="UP000019471">
    <property type="component" value="Unassembled WGS sequence"/>
</dbReference>
<dbReference type="AlphaFoldDB" id="W9WY23"/>
<dbReference type="InterPro" id="IPR013149">
    <property type="entry name" value="ADH-like_C"/>
</dbReference>
<evidence type="ECO:0000256" key="1">
    <source>
        <dbReference type="ARBA" id="ARBA00008072"/>
    </source>
</evidence>
<dbReference type="EMBL" id="AMGX01000011">
    <property type="protein sequence ID" value="EXJ69561.1"/>
    <property type="molecule type" value="Genomic_DNA"/>
</dbReference>
<dbReference type="InterPro" id="IPR011032">
    <property type="entry name" value="GroES-like_sf"/>
</dbReference>
<dbReference type="Pfam" id="PF08240">
    <property type="entry name" value="ADH_N"/>
    <property type="match status" value="1"/>
</dbReference>
<dbReference type="InterPro" id="IPR047122">
    <property type="entry name" value="Trans-enoyl_RdTase-like"/>
</dbReference>
<dbReference type="eggNOG" id="KOG1198">
    <property type="taxonomic scope" value="Eukaryota"/>
</dbReference>
<gene>
    <name evidence="4" type="ORF">A1O5_07597</name>
</gene>
<dbReference type="Gene3D" id="3.40.50.720">
    <property type="entry name" value="NAD(P)-binding Rossmann-like Domain"/>
    <property type="match status" value="1"/>
</dbReference>
<dbReference type="CDD" id="cd08249">
    <property type="entry name" value="enoyl_reductase_like"/>
    <property type="match status" value="1"/>
</dbReference>
<evidence type="ECO:0000313" key="5">
    <source>
        <dbReference type="Proteomes" id="UP000019471"/>
    </source>
</evidence>
<proteinExistence type="inferred from homology"/>
<dbReference type="Gene3D" id="3.90.180.10">
    <property type="entry name" value="Medium-chain alcohol dehydrogenases, catalytic domain"/>
    <property type="match status" value="1"/>
</dbReference>
<accession>W9WY23</accession>